<dbReference type="RefSeq" id="WP_191308067.1">
    <property type="nucleotide sequence ID" value="NZ_BNAW01000005.1"/>
</dbReference>
<organism evidence="4 5">
    <name type="scientific">Amycolatopsis bullii</name>
    <dbReference type="NCBI Taxonomy" id="941987"/>
    <lineage>
        <taxon>Bacteria</taxon>
        <taxon>Bacillati</taxon>
        <taxon>Actinomycetota</taxon>
        <taxon>Actinomycetes</taxon>
        <taxon>Pseudonocardiales</taxon>
        <taxon>Pseudonocardiaceae</taxon>
        <taxon>Amycolatopsis</taxon>
    </lineage>
</organism>
<evidence type="ECO:0000256" key="1">
    <source>
        <dbReference type="ARBA" id="ARBA00009013"/>
    </source>
</evidence>
<dbReference type="SUPFAM" id="SSF52091">
    <property type="entry name" value="SpoIIaa-like"/>
    <property type="match status" value="1"/>
</dbReference>
<dbReference type="NCBIfam" id="TIGR00377">
    <property type="entry name" value="ant_ant_sig"/>
    <property type="match status" value="1"/>
</dbReference>
<keyword evidence="5" id="KW-1185">Reference proteome</keyword>
<comment type="similarity">
    <text evidence="1 2">Belongs to the anti-sigma-factor antagonist family.</text>
</comment>
<protein>
    <recommendedName>
        <fullName evidence="2">Anti-sigma factor antagonist</fullName>
    </recommendedName>
</protein>
<evidence type="ECO:0000313" key="4">
    <source>
        <dbReference type="EMBL" id="GHG02828.1"/>
    </source>
</evidence>
<dbReference type="EMBL" id="BNAW01000005">
    <property type="protein sequence ID" value="GHG02828.1"/>
    <property type="molecule type" value="Genomic_DNA"/>
</dbReference>
<name>A0ABQ3K736_9PSEU</name>
<dbReference type="InterPro" id="IPR036513">
    <property type="entry name" value="STAS_dom_sf"/>
</dbReference>
<comment type="caution">
    <text evidence="4">The sequence shown here is derived from an EMBL/GenBank/DDBJ whole genome shotgun (WGS) entry which is preliminary data.</text>
</comment>
<dbReference type="Proteomes" id="UP000649955">
    <property type="component" value="Unassembled WGS sequence"/>
</dbReference>
<dbReference type="InterPro" id="IPR003658">
    <property type="entry name" value="Anti-sigma_ant"/>
</dbReference>
<proteinExistence type="inferred from homology"/>
<dbReference type="Pfam" id="PF01740">
    <property type="entry name" value="STAS"/>
    <property type="match status" value="1"/>
</dbReference>
<sequence length="134" mass="14185">MPGIATPRDLDPGHHARTDITVTTTADASIVTVEGELDLATTPRLRDQVDAALKSRPTALIIDLDAVGFCSSGALSALLEAVTNAHARGIPCAIVATQRAVLRPIKLLQLGRVLPVHADRAEAETWLALVARLR</sequence>
<accession>A0ABQ3K736</accession>
<dbReference type="PANTHER" id="PTHR33495:SF2">
    <property type="entry name" value="ANTI-SIGMA FACTOR ANTAGONIST TM_1081-RELATED"/>
    <property type="match status" value="1"/>
</dbReference>
<evidence type="ECO:0000313" key="5">
    <source>
        <dbReference type="Proteomes" id="UP000649955"/>
    </source>
</evidence>
<gene>
    <name evidence="4" type="ORF">GCM10017567_17710</name>
</gene>
<evidence type="ECO:0000259" key="3">
    <source>
        <dbReference type="PROSITE" id="PS50801"/>
    </source>
</evidence>
<dbReference type="InterPro" id="IPR002645">
    <property type="entry name" value="STAS_dom"/>
</dbReference>
<dbReference type="Gene3D" id="3.30.750.24">
    <property type="entry name" value="STAS domain"/>
    <property type="match status" value="1"/>
</dbReference>
<dbReference type="CDD" id="cd07043">
    <property type="entry name" value="STAS_anti-anti-sigma_factors"/>
    <property type="match status" value="1"/>
</dbReference>
<dbReference type="PROSITE" id="PS50801">
    <property type="entry name" value="STAS"/>
    <property type="match status" value="1"/>
</dbReference>
<reference evidence="5" key="1">
    <citation type="journal article" date="2019" name="Int. J. Syst. Evol. Microbiol.">
        <title>The Global Catalogue of Microorganisms (GCM) 10K type strain sequencing project: providing services to taxonomists for standard genome sequencing and annotation.</title>
        <authorList>
            <consortium name="The Broad Institute Genomics Platform"/>
            <consortium name="The Broad Institute Genome Sequencing Center for Infectious Disease"/>
            <person name="Wu L."/>
            <person name="Ma J."/>
        </authorList>
    </citation>
    <scope>NUCLEOTIDE SEQUENCE [LARGE SCALE GENOMIC DNA]</scope>
    <source>
        <strain evidence="5">CGMCC 4.7680</strain>
    </source>
</reference>
<evidence type="ECO:0000256" key="2">
    <source>
        <dbReference type="RuleBase" id="RU003749"/>
    </source>
</evidence>
<feature type="domain" description="STAS" evidence="3">
    <location>
        <begin position="18"/>
        <end position="127"/>
    </location>
</feature>
<dbReference type="PANTHER" id="PTHR33495">
    <property type="entry name" value="ANTI-SIGMA FACTOR ANTAGONIST TM_1081-RELATED-RELATED"/>
    <property type="match status" value="1"/>
</dbReference>